<feature type="non-terminal residue" evidence="1">
    <location>
        <position position="1"/>
    </location>
</feature>
<keyword evidence="2" id="KW-1185">Reference proteome</keyword>
<proteinExistence type="predicted"/>
<dbReference type="Proteomes" id="UP001219934">
    <property type="component" value="Unassembled WGS sequence"/>
</dbReference>
<name>A0AAD6FI98_9TELE</name>
<dbReference type="AlphaFoldDB" id="A0AAD6FI98"/>
<dbReference type="EMBL" id="JAPTMU010000010">
    <property type="protein sequence ID" value="KAJ4936326.1"/>
    <property type="molecule type" value="Genomic_DNA"/>
</dbReference>
<reference evidence="1" key="1">
    <citation type="submission" date="2022-11" db="EMBL/GenBank/DDBJ databases">
        <title>Chromosome-level genome of Pogonophryne albipinna.</title>
        <authorList>
            <person name="Jo E."/>
        </authorList>
    </citation>
    <scope>NUCLEOTIDE SEQUENCE</scope>
    <source>
        <strain evidence="1">SGF0006</strain>
        <tissue evidence="1">Muscle</tissue>
    </source>
</reference>
<accession>A0AAD6FI98</accession>
<comment type="caution">
    <text evidence="1">The sequence shown here is derived from an EMBL/GenBank/DDBJ whole genome shotgun (WGS) entry which is preliminary data.</text>
</comment>
<evidence type="ECO:0000313" key="1">
    <source>
        <dbReference type="EMBL" id="KAJ4936326.1"/>
    </source>
</evidence>
<organism evidence="1 2">
    <name type="scientific">Pogonophryne albipinna</name>
    <dbReference type="NCBI Taxonomy" id="1090488"/>
    <lineage>
        <taxon>Eukaryota</taxon>
        <taxon>Metazoa</taxon>
        <taxon>Chordata</taxon>
        <taxon>Craniata</taxon>
        <taxon>Vertebrata</taxon>
        <taxon>Euteleostomi</taxon>
        <taxon>Actinopterygii</taxon>
        <taxon>Neopterygii</taxon>
        <taxon>Teleostei</taxon>
        <taxon>Neoteleostei</taxon>
        <taxon>Acanthomorphata</taxon>
        <taxon>Eupercaria</taxon>
        <taxon>Perciformes</taxon>
        <taxon>Notothenioidei</taxon>
        <taxon>Pogonophryne</taxon>
    </lineage>
</organism>
<sequence length="122" mass="14190">MPRIPLHPELKITVKHYIGNPQEVKRGDKAKAYKFSNRRDRKIEIKSEVESEANGSENQGQYGSYFSVFNKQHLRKDVVQERLQAAGSDQMNNRPEQRESITLNARQLKDVHGLRFREDSVP</sequence>
<evidence type="ECO:0000313" key="2">
    <source>
        <dbReference type="Proteomes" id="UP001219934"/>
    </source>
</evidence>
<protein>
    <submittedName>
        <fullName evidence="1">Uncharacterized protein</fullName>
    </submittedName>
</protein>
<gene>
    <name evidence="1" type="ORF">JOQ06_000921</name>
</gene>